<feature type="compositionally biased region" description="Basic and acidic residues" evidence="9">
    <location>
        <begin position="125"/>
        <end position="139"/>
    </location>
</feature>
<dbReference type="InterPro" id="IPR020815">
    <property type="entry name" value="Ribosomal_bS6_CS"/>
</dbReference>
<dbReference type="GO" id="GO:0006412">
    <property type="term" value="P:translation"/>
    <property type="evidence" value="ECO:0007669"/>
    <property type="project" value="UniProtKB-UniRule"/>
</dbReference>
<evidence type="ECO:0000256" key="4">
    <source>
        <dbReference type="ARBA" id="ARBA00022980"/>
    </source>
</evidence>
<proteinExistence type="inferred from homology"/>
<evidence type="ECO:0000256" key="7">
    <source>
        <dbReference type="ARBA" id="ARBA00035294"/>
    </source>
</evidence>
<dbReference type="CDD" id="cd00473">
    <property type="entry name" value="bS6"/>
    <property type="match status" value="1"/>
</dbReference>
<accession>A0A450XFC7</accession>
<keyword evidence="2 8" id="KW-0699">rRNA-binding</keyword>
<keyword evidence="5 8" id="KW-0687">Ribonucleoprotein</keyword>
<evidence type="ECO:0000313" key="10">
    <source>
        <dbReference type="EMBL" id="VFK11714.1"/>
    </source>
</evidence>
<keyword evidence="3 8" id="KW-0694">RNA-binding</keyword>
<dbReference type="InterPro" id="IPR035980">
    <property type="entry name" value="Ribosomal_bS6_sf"/>
</dbReference>
<evidence type="ECO:0000256" key="2">
    <source>
        <dbReference type="ARBA" id="ARBA00022730"/>
    </source>
</evidence>
<dbReference type="NCBIfam" id="TIGR00166">
    <property type="entry name" value="S6"/>
    <property type="match status" value="1"/>
</dbReference>
<dbReference type="GO" id="GO:0070181">
    <property type="term" value="F:small ribosomal subunit rRNA binding"/>
    <property type="evidence" value="ECO:0007669"/>
    <property type="project" value="TreeGrafter"/>
</dbReference>
<keyword evidence="4 8" id="KW-0689">Ribosomal protein</keyword>
<evidence type="ECO:0000256" key="3">
    <source>
        <dbReference type="ARBA" id="ARBA00022884"/>
    </source>
</evidence>
<dbReference type="GO" id="GO:0022627">
    <property type="term" value="C:cytosolic small ribosomal subunit"/>
    <property type="evidence" value="ECO:0007669"/>
    <property type="project" value="TreeGrafter"/>
</dbReference>
<dbReference type="HAMAP" id="MF_00360">
    <property type="entry name" value="Ribosomal_bS6"/>
    <property type="match status" value="1"/>
</dbReference>
<comment type="similarity">
    <text evidence="1 8">Belongs to the bacterial ribosomal protein bS6 family.</text>
</comment>
<evidence type="ECO:0000256" key="8">
    <source>
        <dbReference type="HAMAP-Rule" id="MF_00360"/>
    </source>
</evidence>
<protein>
    <recommendedName>
        <fullName evidence="7 8">Small ribosomal subunit protein bS6</fullName>
    </recommendedName>
</protein>
<feature type="compositionally biased region" description="Basic and acidic residues" evidence="9">
    <location>
        <begin position="104"/>
        <end position="116"/>
    </location>
</feature>
<dbReference type="PANTHER" id="PTHR21011:SF1">
    <property type="entry name" value="SMALL RIBOSOMAL SUBUNIT PROTEIN BS6M"/>
    <property type="match status" value="1"/>
</dbReference>
<dbReference type="EMBL" id="CAADFM010000060">
    <property type="protein sequence ID" value="VFK11714.1"/>
    <property type="molecule type" value="Genomic_DNA"/>
</dbReference>
<dbReference type="EMBL" id="CAADFP010000055">
    <property type="protein sequence ID" value="VFK27944.1"/>
    <property type="molecule type" value="Genomic_DNA"/>
</dbReference>
<evidence type="ECO:0000256" key="6">
    <source>
        <dbReference type="ARBA" id="ARBA00035104"/>
    </source>
</evidence>
<evidence type="ECO:0000256" key="1">
    <source>
        <dbReference type="ARBA" id="ARBA00009512"/>
    </source>
</evidence>
<gene>
    <name evidence="8" type="primary">rpsF</name>
    <name evidence="10" type="ORF">BECKLPF1236A_GA0070988_1006012</name>
    <name evidence="11" type="ORF">BECKLPF1236C_GA0070990_100558</name>
</gene>
<reference evidence="11" key="1">
    <citation type="submission" date="2019-02" db="EMBL/GenBank/DDBJ databases">
        <authorList>
            <person name="Gruber-Vodicka R. H."/>
            <person name="Seah K. B. B."/>
        </authorList>
    </citation>
    <scope>NUCLEOTIDE SEQUENCE</scope>
    <source>
        <strain evidence="10">BECK_S312</strain>
        <strain evidence="11">BECK_S426</strain>
    </source>
</reference>
<dbReference type="Gene3D" id="3.30.70.60">
    <property type="match status" value="1"/>
</dbReference>
<dbReference type="InterPro" id="IPR020814">
    <property type="entry name" value="Ribosomal_S6_plastid/chlpt"/>
</dbReference>
<evidence type="ECO:0000256" key="9">
    <source>
        <dbReference type="SAM" id="MobiDB-lite"/>
    </source>
</evidence>
<comment type="function">
    <text evidence="6 8">Binds together with bS18 to 16S ribosomal RNA.</text>
</comment>
<dbReference type="InterPro" id="IPR014717">
    <property type="entry name" value="Transl_elong_EF1B/ribsomal_bS6"/>
</dbReference>
<dbReference type="InterPro" id="IPR000529">
    <property type="entry name" value="Ribosomal_bS6"/>
</dbReference>
<sequence>MRHYEIVFLVHPDQSEQVPTMISRYHAMITEQGGAIHRTEDWGRRQLAYPIKKVHKAHYVLMNVECTPQTLAELSNTFHFNDAIVRNLIILRKEAVTEPSPLARSKEEREAEERLLAEQAARAKAQAEDQAKDQERAEDQDNAPESPTDEIDETPIEDEPSTDDASTSVEANTDENVEANISTNNET</sequence>
<dbReference type="GO" id="GO:0003735">
    <property type="term" value="F:structural constituent of ribosome"/>
    <property type="evidence" value="ECO:0007669"/>
    <property type="project" value="InterPro"/>
</dbReference>
<feature type="region of interest" description="Disordered" evidence="9">
    <location>
        <begin position="98"/>
        <end position="187"/>
    </location>
</feature>
<evidence type="ECO:0000256" key="5">
    <source>
        <dbReference type="ARBA" id="ARBA00023274"/>
    </source>
</evidence>
<dbReference type="PROSITE" id="PS01048">
    <property type="entry name" value="RIBOSOMAL_S6"/>
    <property type="match status" value="1"/>
</dbReference>
<dbReference type="AlphaFoldDB" id="A0A450XFC7"/>
<name>A0A450XFC7_9GAMM</name>
<feature type="compositionally biased region" description="Acidic residues" evidence="9">
    <location>
        <begin position="140"/>
        <end position="162"/>
    </location>
</feature>
<dbReference type="PANTHER" id="PTHR21011">
    <property type="entry name" value="MITOCHONDRIAL 28S RIBOSOMAL PROTEIN S6"/>
    <property type="match status" value="1"/>
</dbReference>
<organism evidence="11">
    <name type="scientific">Candidatus Kentrum sp. LPFa</name>
    <dbReference type="NCBI Taxonomy" id="2126335"/>
    <lineage>
        <taxon>Bacteria</taxon>
        <taxon>Pseudomonadati</taxon>
        <taxon>Pseudomonadota</taxon>
        <taxon>Gammaproteobacteria</taxon>
        <taxon>Candidatus Kentrum</taxon>
    </lineage>
</organism>
<dbReference type="SUPFAM" id="SSF54995">
    <property type="entry name" value="Ribosomal protein S6"/>
    <property type="match status" value="1"/>
</dbReference>
<evidence type="ECO:0000313" key="11">
    <source>
        <dbReference type="EMBL" id="VFK27944.1"/>
    </source>
</evidence>
<dbReference type="Pfam" id="PF01250">
    <property type="entry name" value="Ribosomal_S6"/>
    <property type="match status" value="1"/>
</dbReference>